<keyword evidence="4" id="KW-1185">Reference proteome</keyword>
<evidence type="ECO:0000313" key="3">
    <source>
        <dbReference type="EMBL" id="MBO2455508.1"/>
    </source>
</evidence>
<evidence type="ECO:0000256" key="1">
    <source>
        <dbReference type="SAM" id="MobiDB-lite"/>
    </source>
</evidence>
<reference evidence="3" key="1">
    <citation type="submission" date="2021-03" db="EMBL/GenBank/DDBJ databases">
        <authorList>
            <person name="Kanchanasin P."/>
            <person name="Saeng-In P."/>
            <person name="Phongsopitanun W."/>
            <person name="Yuki M."/>
            <person name="Kudo T."/>
            <person name="Ohkuma M."/>
            <person name="Tanasupawat S."/>
        </authorList>
    </citation>
    <scope>NUCLEOTIDE SEQUENCE</scope>
    <source>
        <strain evidence="3">GKU 128</strain>
    </source>
</reference>
<feature type="region of interest" description="Disordered" evidence="1">
    <location>
        <begin position="1"/>
        <end position="21"/>
    </location>
</feature>
<dbReference type="Pfam" id="PF04149">
    <property type="entry name" value="DUF397"/>
    <property type="match status" value="1"/>
</dbReference>
<comment type="caution">
    <text evidence="3">The sequence shown here is derived from an EMBL/GenBank/DDBJ whole genome shotgun (WGS) entry which is preliminary data.</text>
</comment>
<protein>
    <submittedName>
        <fullName evidence="3">DUF397 domain-containing protein</fullName>
    </submittedName>
</protein>
<evidence type="ECO:0000313" key="4">
    <source>
        <dbReference type="Proteomes" id="UP000669179"/>
    </source>
</evidence>
<organism evidence="3 4">
    <name type="scientific">Actinomadura barringtoniae</name>
    <dbReference type="NCBI Taxonomy" id="1427535"/>
    <lineage>
        <taxon>Bacteria</taxon>
        <taxon>Bacillati</taxon>
        <taxon>Actinomycetota</taxon>
        <taxon>Actinomycetes</taxon>
        <taxon>Streptosporangiales</taxon>
        <taxon>Thermomonosporaceae</taxon>
        <taxon>Actinomadura</taxon>
    </lineage>
</organism>
<name>A0A939PSM2_9ACTN</name>
<gene>
    <name evidence="3" type="ORF">J4573_51120</name>
</gene>
<feature type="domain" description="DUF397" evidence="2">
    <location>
        <begin position="30"/>
        <end position="83"/>
    </location>
</feature>
<evidence type="ECO:0000259" key="2">
    <source>
        <dbReference type="Pfam" id="PF04149"/>
    </source>
</evidence>
<proteinExistence type="predicted"/>
<dbReference type="InterPro" id="IPR007278">
    <property type="entry name" value="DUF397"/>
</dbReference>
<dbReference type="EMBL" id="JAGEOJ010000037">
    <property type="protein sequence ID" value="MBO2455508.1"/>
    <property type="molecule type" value="Genomic_DNA"/>
</dbReference>
<dbReference type="RefSeq" id="WP_208263729.1">
    <property type="nucleotide sequence ID" value="NZ_JAGEOJ010000037.1"/>
</dbReference>
<sequence>MLTSQVGYCRSGRRKSSHSEANGDCIEVGSWRKASHSEAGSECVEVGSAVQGTVGVRDSKQGDDSPVLEFTRAEWASFIRSVRR</sequence>
<dbReference type="AlphaFoldDB" id="A0A939PSM2"/>
<accession>A0A939PSM2</accession>
<dbReference type="Proteomes" id="UP000669179">
    <property type="component" value="Unassembled WGS sequence"/>
</dbReference>